<dbReference type="RefSeq" id="WP_344312936.1">
    <property type="nucleotide sequence ID" value="NZ_BAAANY010000020.1"/>
</dbReference>
<dbReference type="SUPFAM" id="SSF51735">
    <property type="entry name" value="NAD(P)-binding Rossmann-fold domains"/>
    <property type="match status" value="1"/>
</dbReference>
<dbReference type="PANTHER" id="PTHR43313:SF1">
    <property type="entry name" value="3BETA-HYDROXYSTEROID DEHYDROGENASE DHS-16"/>
    <property type="match status" value="1"/>
</dbReference>
<accession>A0ABN2HXI1</accession>
<dbReference type="Pfam" id="PF00106">
    <property type="entry name" value="adh_short"/>
    <property type="match status" value="1"/>
</dbReference>
<dbReference type="PROSITE" id="PS00061">
    <property type="entry name" value="ADH_SHORT"/>
    <property type="match status" value="1"/>
</dbReference>
<keyword evidence="5" id="KW-1185">Reference proteome</keyword>
<name>A0ABN2HXI1_9ACTN</name>
<dbReference type="SMART" id="SM00822">
    <property type="entry name" value="PKS_KR"/>
    <property type="match status" value="1"/>
</dbReference>
<dbReference type="Proteomes" id="UP001500618">
    <property type="component" value="Unassembled WGS sequence"/>
</dbReference>
<gene>
    <name evidence="4" type="ORF">GCM10009765_50240</name>
</gene>
<dbReference type="CDD" id="cd05374">
    <property type="entry name" value="17beta-HSD-like_SDR_c"/>
    <property type="match status" value="1"/>
</dbReference>
<sequence>MPAETSSRRILVTGASTGIGRATAKELVERGWYVYAAVRREKDAESLRKELGASGEPVLMDVTDQPSIDAAAGHLGAAGPLDAVVNNAGIAIGAPLEFLPLDDFRRQLEVNLTGQLAVTQAFLPQLRKTRGRVVFVGSIGGRVASPLLGAYSASKFALAALADSLRAELKPSDIKVILVEPGTIATEIWSTAVSAGRALYDRLPVEARRYYGAAMEATINTAEERGGNGLAPEAAARVLVRALERPNPRPRYLIGRDARFASVIPYLPATLRAYLVATQMPAGPAKDTPSPAITDR</sequence>
<comment type="similarity">
    <text evidence="1 2">Belongs to the short-chain dehydrogenases/reductases (SDR) family.</text>
</comment>
<dbReference type="InterPro" id="IPR036291">
    <property type="entry name" value="NAD(P)-bd_dom_sf"/>
</dbReference>
<dbReference type="InterPro" id="IPR002347">
    <property type="entry name" value="SDR_fam"/>
</dbReference>
<dbReference type="InterPro" id="IPR020904">
    <property type="entry name" value="Sc_DH/Rdtase_CS"/>
</dbReference>
<organism evidence="4 5">
    <name type="scientific">Fodinicola feengrottensis</name>
    <dbReference type="NCBI Taxonomy" id="435914"/>
    <lineage>
        <taxon>Bacteria</taxon>
        <taxon>Bacillati</taxon>
        <taxon>Actinomycetota</taxon>
        <taxon>Actinomycetes</taxon>
        <taxon>Mycobacteriales</taxon>
        <taxon>Fodinicola</taxon>
    </lineage>
</organism>
<protein>
    <submittedName>
        <fullName evidence="4">SDR family NAD(P)-dependent oxidoreductase</fullName>
    </submittedName>
</protein>
<evidence type="ECO:0000256" key="2">
    <source>
        <dbReference type="RuleBase" id="RU000363"/>
    </source>
</evidence>
<evidence type="ECO:0000259" key="3">
    <source>
        <dbReference type="SMART" id="SM00822"/>
    </source>
</evidence>
<dbReference type="PRINTS" id="PR00081">
    <property type="entry name" value="GDHRDH"/>
</dbReference>
<dbReference type="PRINTS" id="PR00080">
    <property type="entry name" value="SDRFAMILY"/>
</dbReference>
<proteinExistence type="inferred from homology"/>
<evidence type="ECO:0000313" key="4">
    <source>
        <dbReference type="EMBL" id="GAA1694953.1"/>
    </source>
</evidence>
<dbReference type="Gene3D" id="3.40.50.720">
    <property type="entry name" value="NAD(P)-binding Rossmann-like Domain"/>
    <property type="match status" value="1"/>
</dbReference>
<comment type="caution">
    <text evidence="4">The sequence shown here is derived from an EMBL/GenBank/DDBJ whole genome shotgun (WGS) entry which is preliminary data.</text>
</comment>
<feature type="domain" description="Ketoreductase" evidence="3">
    <location>
        <begin position="8"/>
        <end position="187"/>
    </location>
</feature>
<reference evidence="4 5" key="1">
    <citation type="journal article" date="2019" name="Int. J. Syst. Evol. Microbiol.">
        <title>The Global Catalogue of Microorganisms (GCM) 10K type strain sequencing project: providing services to taxonomists for standard genome sequencing and annotation.</title>
        <authorList>
            <consortium name="The Broad Institute Genomics Platform"/>
            <consortium name="The Broad Institute Genome Sequencing Center for Infectious Disease"/>
            <person name="Wu L."/>
            <person name="Ma J."/>
        </authorList>
    </citation>
    <scope>NUCLEOTIDE SEQUENCE [LARGE SCALE GENOMIC DNA]</scope>
    <source>
        <strain evidence="4 5">JCM 14718</strain>
    </source>
</reference>
<evidence type="ECO:0000313" key="5">
    <source>
        <dbReference type="Proteomes" id="UP001500618"/>
    </source>
</evidence>
<dbReference type="InterPro" id="IPR057326">
    <property type="entry name" value="KR_dom"/>
</dbReference>
<evidence type="ECO:0000256" key="1">
    <source>
        <dbReference type="ARBA" id="ARBA00006484"/>
    </source>
</evidence>
<dbReference type="EMBL" id="BAAANY010000020">
    <property type="protein sequence ID" value="GAA1694953.1"/>
    <property type="molecule type" value="Genomic_DNA"/>
</dbReference>
<dbReference type="PANTHER" id="PTHR43313">
    <property type="entry name" value="SHORT-CHAIN DEHYDROGENASE/REDUCTASE FAMILY 9C"/>
    <property type="match status" value="1"/>
</dbReference>